<dbReference type="InterPro" id="IPR011990">
    <property type="entry name" value="TPR-like_helical_dom_sf"/>
</dbReference>
<dbReference type="PROSITE" id="PS50005">
    <property type="entry name" value="TPR"/>
    <property type="match status" value="1"/>
</dbReference>
<name>A0ABU3F581_9ENTE</name>
<dbReference type="RefSeq" id="WP_311823460.1">
    <property type="nucleotide sequence ID" value="NZ_JARPYF010000016.1"/>
</dbReference>
<dbReference type="Proteomes" id="UP001252875">
    <property type="component" value="Unassembled WGS sequence"/>
</dbReference>
<dbReference type="PANTHER" id="PTHR12558:SF13">
    <property type="entry name" value="CELL DIVISION CYCLE PROTEIN 27 HOMOLOG"/>
    <property type="match status" value="1"/>
</dbReference>
<keyword evidence="5" id="KW-1185">Reference proteome</keyword>
<dbReference type="SMART" id="SM00028">
    <property type="entry name" value="TPR"/>
    <property type="match status" value="7"/>
</dbReference>
<dbReference type="Pfam" id="PF25058">
    <property type="entry name" value="ARM_TT21"/>
    <property type="match status" value="1"/>
</dbReference>
<evidence type="ECO:0000256" key="2">
    <source>
        <dbReference type="ARBA" id="ARBA00022803"/>
    </source>
</evidence>
<feature type="repeat" description="TPR" evidence="3">
    <location>
        <begin position="205"/>
        <end position="238"/>
    </location>
</feature>
<sequence length="415" mass="47404">MSSYSEKMLAALKDENLTEANLMFEEALKKDDPEILASLAEELQALGFIEEAKRVLEKLLKDFPEEDVFYLSLAEIAIEDDLIDDAFEYLEKIKPESENYLESLLVTADLYQVLGIPEVSEAKLLQAKTIAPEEPLITFALAELHFSANQLGEAINDYGQLQKQGIDEIANISIDERIGSAYSMMGGFEEAIPFLERALEKEHTSDRLFQLGFTYYQLHDHQKAINYLQELITIDPQYQSGYYYLADSLKEEELLEEALTAAEEGVKENPYQVELLHMASEIAYRLRDSKKAEELLLQALETGDKTDETLLTLSNLYLNEEQPDKAIEMISQMDEEDNPYAAWNLAQAYNELEDFDAARTYYKQAYEDLAHEPDFLKAYGIFLREDGQLEPARAVLTNYLQLEPGDLEVQSLLEE</sequence>
<dbReference type="SUPFAM" id="SSF48452">
    <property type="entry name" value="TPR-like"/>
    <property type="match status" value="2"/>
</dbReference>
<dbReference type="Pfam" id="PF14559">
    <property type="entry name" value="TPR_19"/>
    <property type="match status" value="1"/>
</dbReference>
<dbReference type="PANTHER" id="PTHR12558">
    <property type="entry name" value="CELL DIVISION CYCLE 16,23,27"/>
    <property type="match status" value="1"/>
</dbReference>
<evidence type="ECO:0000313" key="4">
    <source>
        <dbReference type="EMBL" id="MDT2602279.1"/>
    </source>
</evidence>
<dbReference type="Pfam" id="PF07719">
    <property type="entry name" value="TPR_2"/>
    <property type="match status" value="1"/>
</dbReference>
<protein>
    <submittedName>
        <fullName evidence="4">Tetratricopeptide repeat protein</fullName>
    </submittedName>
</protein>
<dbReference type="Gene3D" id="1.25.40.10">
    <property type="entry name" value="Tetratricopeptide repeat domain"/>
    <property type="match status" value="3"/>
</dbReference>
<evidence type="ECO:0000256" key="1">
    <source>
        <dbReference type="ARBA" id="ARBA00022737"/>
    </source>
</evidence>
<reference evidence="4 5" key="1">
    <citation type="submission" date="2023-03" db="EMBL/GenBank/DDBJ databases">
        <authorList>
            <person name="Shen W."/>
            <person name="Cai J."/>
        </authorList>
    </citation>
    <scope>NUCLEOTIDE SEQUENCE [LARGE SCALE GENOMIC DNA]</scope>
    <source>
        <strain evidence="4 5">D6-4</strain>
    </source>
</reference>
<keyword evidence="2 3" id="KW-0802">TPR repeat</keyword>
<keyword evidence="1" id="KW-0677">Repeat</keyword>
<gene>
    <name evidence="4" type="ORF">P7D85_21175</name>
</gene>
<organism evidence="4 5">
    <name type="scientific">Enterococcus hulanensis</name>
    <dbReference type="NCBI Taxonomy" id="2559929"/>
    <lineage>
        <taxon>Bacteria</taxon>
        <taxon>Bacillati</taxon>
        <taxon>Bacillota</taxon>
        <taxon>Bacilli</taxon>
        <taxon>Lactobacillales</taxon>
        <taxon>Enterococcaceae</taxon>
        <taxon>Enterococcus</taxon>
    </lineage>
</organism>
<dbReference type="InterPro" id="IPR013105">
    <property type="entry name" value="TPR_2"/>
</dbReference>
<evidence type="ECO:0000256" key="3">
    <source>
        <dbReference type="PROSITE-ProRule" id="PRU00339"/>
    </source>
</evidence>
<dbReference type="InterPro" id="IPR019734">
    <property type="entry name" value="TPR_rpt"/>
</dbReference>
<proteinExistence type="predicted"/>
<comment type="caution">
    <text evidence="4">The sequence shown here is derived from an EMBL/GenBank/DDBJ whole genome shotgun (WGS) entry which is preliminary data.</text>
</comment>
<accession>A0ABU3F581</accession>
<dbReference type="EMBL" id="JARPYI010000017">
    <property type="protein sequence ID" value="MDT2602279.1"/>
    <property type="molecule type" value="Genomic_DNA"/>
</dbReference>
<evidence type="ECO:0000313" key="5">
    <source>
        <dbReference type="Proteomes" id="UP001252875"/>
    </source>
</evidence>